<feature type="domain" description="Jacalin-type lectin" evidence="3">
    <location>
        <begin position="6"/>
        <end position="114"/>
    </location>
</feature>
<evidence type="ECO:0000256" key="2">
    <source>
        <dbReference type="ARBA" id="ARBA00022734"/>
    </source>
</evidence>
<evidence type="ECO:0000313" key="5">
    <source>
        <dbReference type="Proteomes" id="UP001454036"/>
    </source>
</evidence>
<comment type="similarity">
    <text evidence="1">Belongs to the jacalin lectin family.</text>
</comment>
<dbReference type="AlphaFoldDB" id="A0AAV3R245"/>
<name>A0AAV3R245_LITER</name>
<accession>A0AAV3R245</accession>
<dbReference type="GO" id="GO:0030246">
    <property type="term" value="F:carbohydrate binding"/>
    <property type="evidence" value="ECO:0007669"/>
    <property type="project" value="UniProtKB-KW"/>
</dbReference>
<gene>
    <name evidence="4" type="ORF">LIER_24107</name>
</gene>
<dbReference type="Proteomes" id="UP001454036">
    <property type="component" value="Unassembled WGS sequence"/>
</dbReference>
<dbReference type="PROSITE" id="PS51752">
    <property type="entry name" value="JACALIN_LECTIN"/>
    <property type="match status" value="1"/>
</dbReference>
<dbReference type="Gene3D" id="2.100.10.30">
    <property type="entry name" value="Jacalin-like lectin domain"/>
    <property type="match status" value="1"/>
</dbReference>
<evidence type="ECO:0000259" key="3">
    <source>
        <dbReference type="PROSITE" id="PS51752"/>
    </source>
</evidence>
<dbReference type="EMBL" id="BAABME010006936">
    <property type="protein sequence ID" value="GAA0169676.1"/>
    <property type="molecule type" value="Genomic_DNA"/>
</dbReference>
<keyword evidence="2" id="KW-0430">Lectin</keyword>
<comment type="caution">
    <text evidence="4">The sequence shown here is derived from an EMBL/GenBank/DDBJ whole genome shotgun (WGS) entry which is preliminary data.</text>
</comment>
<dbReference type="Pfam" id="PF01419">
    <property type="entry name" value="Jacalin"/>
    <property type="match status" value="1"/>
</dbReference>
<dbReference type="InterPro" id="IPR036404">
    <property type="entry name" value="Jacalin-like_lectin_dom_sf"/>
</dbReference>
<dbReference type="SUPFAM" id="SSF51101">
    <property type="entry name" value="Mannose-binding lectins"/>
    <property type="match status" value="1"/>
</dbReference>
<evidence type="ECO:0000256" key="1">
    <source>
        <dbReference type="ARBA" id="ARBA00006568"/>
    </source>
</evidence>
<organism evidence="4 5">
    <name type="scientific">Lithospermum erythrorhizon</name>
    <name type="common">Purple gromwell</name>
    <name type="synonym">Lithospermum officinale var. erythrorhizon</name>
    <dbReference type="NCBI Taxonomy" id="34254"/>
    <lineage>
        <taxon>Eukaryota</taxon>
        <taxon>Viridiplantae</taxon>
        <taxon>Streptophyta</taxon>
        <taxon>Embryophyta</taxon>
        <taxon>Tracheophyta</taxon>
        <taxon>Spermatophyta</taxon>
        <taxon>Magnoliopsida</taxon>
        <taxon>eudicotyledons</taxon>
        <taxon>Gunneridae</taxon>
        <taxon>Pentapetalae</taxon>
        <taxon>asterids</taxon>
        <taxon>lamiids</taxon>
        <taxon>Boraginales</taxon>
        <taxon>Boraginaceae</taxon>
        <taxon>Boraginoideae</taxon>
        <taxon>Lithospermeae</taxon>
        <taxon>Lithospermum</taxon>
    </lineage>
</organism>
<evidence type="ECO:0000313" key="4">
    <source>
        <dbReference type="EMBL" id="GAA0169676.1"/>
    </source>
</evidence>
<proteinExistence type="inferred from homology"/>
<reference evidence="4 5" key="1">
    <citation type="submission" date="2024-01" db="EMBL/GenBank/DDBJ databases">
        <title>The complete chloroplast genome sequence of Lithospermum erythrorhizon: insights into the phylogenetic relationship among Boraginaceae species and the maternal lineages of purple gromwells.</title>
        <authorList>
            <person name="Okada T."/>
            <person name="Watanabe K."/>
        </authorList>
    </citation>
    <scope>NUCLEOTIDE SEQUENCE [LARGE SCALE GENOMIC DNA]</scope>
</reference>
<protein>
    <recommendedName>
        <fullName evidence="3">Jacalin-type lectin domain-containing protein</fullName>
    </recommendedName>
</protein>
<keyword evidence="5" id="KW-1185">Reference proteome</keyword>
<dbReference type="InterPro" id="IPR001229">
    <property type="entry name" value="Jacalin-like_lectin_dom"/>
</dbReference>
<sequence>MDTSSLIKLALPYEKRGHQSWDDRGRANIAKIFVTYNKKFNIQAIQFVYVENGNYVLSEKHGKNADSDNFAVLGDGSLFAGFHGTFHCFTGDMGSIGVYINPMYDTSKNKVTSK</sequence>